<feature type="domain" description="N-acetyltransferase" evidence="1">
    <location>
        <begin position="26"/>
        <end position="169"/>
    </location>
</feature>
<dbReference type="PANTHER" id="PTHR43792:SF1">
    <property type="entry name" value="N-ACETYLTRANSFERASE DOMAIN-CONTAINING PROTEIN"/>
    <property type="match status" value="1"/>
</dbReference>
<comment type="caution">
    <text evidence="2">The sequence shown here is derived from an EMBL/GenBank/DDBJ whole genome shotgun (WGS) entry which is preliminary data.</text>
</comment>
<dbReference type="PANTHER" id="PTHR43792">
    <property type="entry name" value="GNAT FAMILY, PUTATIVE (AFU_ORTHOLOGUE AFUA_3G00765)-RELATED-RELATED"/>
    <property type="match status" value="1"/>
</dbReference>
<accession>A0A2A5JTH5</accession>
<dbReference type="InterPro" id="IPR016181">
    <property type="entry name" value="Acyl_CoA_acyltransferase"/>
</dbReference>
<dbReference type="SUPFAM" id="SSF55729">
    <property type="entry name" value="Acyl-CoA N-acyltransferases (Nat)"/>
    <property type="match status" value="1"/>
</dbReference>
<gene>
    <name evidence="2" type="ORF">CEX98_05500</name>
</gene>
<evidence type="ECO:0000259" key="1">
    <source>
        <dbReference type="PROSITE" id="PS51186"/>
    </source>
</evidence>
<dbReference type="PROSITE" id="PS51186">
    <property type="entry name" value="GNAT"/>
    <property type="match status" value="1"/>
</dbReference>
<dbReference type="InterPro" id="IPR000182">
    <property type="entry name" value="GNAT_dom"/>
</dbReference>
<reference evidence="3" key="1">
    <citation type="journal article" date="2019" name="Genome Announc.">
        <title>Draft Genome Sequence of Pseudoalteromonas piscicida Strain 36Y ROTHPW, an Hypersaline Seawater Isolate from the South Coast of Sonora, Mexico.</title>
        <authorList>
            <person name="Sanchez-Diaz R."/>
            <person name="Molina-Garza Z.J."/>
            <person name="Cruz-Suarez L.E."/>
            <person name="Selvin J."/>
            <person name="Kiran G.S."/>
            <person name="Ibarra-Gamez J.C."/>
            <person name="Gomez-Gil B."/>
            <person name="Galaviz-Silva L."/>
        </authorList>
    </citation>
    <scope>NUCLEOTIDE SEQUENCE [LARGE SCALE GENOMIC DNA]</scope>
    <source>
        <strain evidence="3">36Y_RITHPW</strain>
    </source>
</reference>
<sequence>MVVAEGKRVYLRKADLNDAGFMLSLLNQRSFIDNIRDKEIKTHAQAQEHIAHAYLIPYQIGAPAPYIVVEASSNTCIGVCGLYQRAFLNYPDLGYAFIDRFTGKGYALEAAQALIEHSKSSGEYSKLTAITLESNTSSVKLLNKIGFNRLGKIIIDDKYKPVLAFEYRL</sequence>
<keyword evidence="3" id="KW-1185">Reference proteome</keyword>
<dbReference type="GO" id="GO:0016747">
    <property type="term" value="F:acyltransferase activity, transferring groups other than amino-acyl groups"/>
    <property type="evidence" value="ECO:0007669"/>
    <property type="project" value="InterPro"/>
</dbReference>
<dbReference type="OrthoDB" id="9798081at2"/>
<dbReference type="Proteomes" id="UP000228621">
    <property type="component" value="Unassembled WGS sequence"/>
</dbReference>
<organism evidence="2 3">
    <name type="scientific">Pseudoalteromonas piscicida</name>
    <dbReference type="NCBI Taxonomy" id="43662"/>
    <lineage>
        <taxon>Bacteria</taxon>
        <taxon>Pseudomonadati</taxon>
        <taxon>Pseudomonadota</taxon>
        <taxon>Gammaproteobacteria</taxon>
        <taxon>Alteromonadales</taxon>
        <taxon>Pseudoalteromonadaceae</taxon>
        <taxon>Pseudoalteromonas</taxon>
    </lineage>
</organism>
<proteinExistence type="predicted"/>
<dbReference type="AlphaFoldDB" id="A0A2A5JTH5"/>
<dbReference type="RefSeq" id="WP_099641115.1">
    <property type="nucleotide sequence ID" value="NZ_JAQPZX010000042.1"/>
</dbReference>
<dbReference type="InterPro" id="IPR051531">
    <property type="entry name" value="N-acetyltransferase"/>
</dbReference>
<name>A0A2A5JTH5_PSEO7</name>
<dbReference type="Pfam" id="PF13302">
    <property type="entry name" value="Acetyltransf_3"/>
    <property type="match status" value="1"/>
</dbReference>
<evidence type="ECO:0000313" key="2">
    <source>
        <dbReference type="EMBL" id="PCK32677.1"/>
    </source>
</evidence>
<dbReference type="Gene3D" id="3.40.630.30">
    <property type="match status" value="1"/>
</dbReference>
<protein>
    <submittedName>
        <fullName evidence="2">GNAT family N-acetyltransferase</fullName>
    </submittedName>
</protein>
<dbReference type="EMBL" id="NKHF01000025">
    <property type="protein sequence ID" value="PCK32677.1"/>
    <property type="molecule type" value="Genomic_DNA"/>
</dbReference>
<evidence type="ECO:0000313" key="3">
    <source>
        <dbReference type="Proteomes" id="UP000228621"/>
    </source>
</evidence>
<keyword evidence="2" id="KW-0808">Transferase</keyword>